<feature type="transmembrane region" description="Helical" evidence="10">
    <location>
        <begin position="64"/>
        <end position="89"/>
    </location>
</feature>
<feature type="transmembrane region" description="Helical" evidence="10">
    <location>
        <begin position="109"/>
        <end position="138"/>
    </location>
</feature>
<dbReference type="Proteomes" id="UP001353858">
    <property type="component" value="Unassembled WGS sequence"/>
</dbReference>
<evidence type="ECO:0000256" key="2">
    <source>
        <dbReference type="ARBA" id="ARBA00010663"/>
    </source>
</evidence>
<keyword evidence="4 10" id="KW-1133">Transmembrane helix</keyword>
<keyword evidence="6 10" id="KW-0472">Membrane</keyword>
<keyword evidence="3 9" id="KW-0812">Transmembrane</keyword>
<dbReference type="SUPFAM" id="SSF81321">
    <property type="entry name" value="Family A G protein-coupled receptor-like"/>
    <property type="match status" value="1"/>
</dbReference>
<dbReference type="PROSITE" id="PS00237">
    <property type="entry name" value="G_PROTEIN_RECEP_F1_1"/>
    <property type="match status" value="1"/>
</dbReference>
<evidence type="ECO:0000256" key="3">
    <source>
        <dbReference type="ARBA" id="ARBA00022692"/>
    </source>
</evidence>
<dbReference type="InterPro" id="IPR017452">
    <property type="entry name" value="GPCR_Rhodpsn_7TM"/>
</dbReference>
<accession>A0AAN7PGV5</accession>
<protein>
    <recommendedName>
        <fullName evidence="11">G-protein coupled receptors family 1 profile domain-containing protein</fullName>
    </recommendedName>
</protein>
<evidence type="ECO:0000256" key="6">
    <source>
        <dbReference type="ARBA" id="ARBA00023136"/>
    </source>
</evidence>
<evidence type="ECO:0000256" key="8">
    <source>
        <dbReference type="ARBA" id="ARBA00023224"/>
    </source>
</evidence>
<dbReference type="EMBL" id="JARPUR010000001">
    <property type="protein sequence ID" value="KAK4885818.1"/>
    <property type="molecule type" value="Genomic_DNA"/>
</dbReference>
<dbReference type="AlphaFoldDB" id="A0AAN7PGV5"/>
<evidence type="ECO:0000256" key="4">
    <source>
        <dbReference type="ARBA" id="ARBA00022989"/>
    </source>
</evidence>
<dbReference type="PRINTS" id="PR00237">
    <property type="entry name" value="GPCRRHODOPSN"/>
</dbReference>
<comment type="caution">
    <text evidence="12">The sequence shown here is derived from an EMBL/GenBank/DDBJ whole genome shotgun (WGS) entry which is preliminary data.</text>
</comment>
<evidence type="ECO:0000256" key="1">
    <source>
        <dbReference type="ARBA" id="ARBA00004141"/>
    </source>
</evidence>
<keyword evidence="13" id="KW-1185">Reference proteome</keyword>
<keyword evidence="8 9" id="KW-0807">Transducer</keyword>
<name>A0AAN7PGV5_9COLE</name>
<evidence type="ECO:0000313" key="12">
    <source>
        <dbReference type="EMBL" id="KAK4885818.1"/>
    </source>
</evidence>
<evidence type="ECO:0000256" key="9">
    <source>
        <dbReference type="RuleBase" id="RU000688"/>
    </source>
</evidence>
<sequence length="306" mass="35312">MPIAAWDAYTMLWSFGEATCKIAKFLQGISVASSVFTITAMSVDRYLAITQPFGLYRWFNKKTTIVVIILLWIMSMAVFAPLLFVGQIYEDTYIVNITLVFCEESWENFYITQYVFGIICYIIMFAIPGTIILFAYSLMGRKLCSVRPPFDNEGTSSTQQTYKLVRERKRVAWILLLLALVFAMCWLPYNTINLLMDTNSITSQDVINTLVLIRPYMLLLGHANSALNPIIYCVMSRHFRRSVKELICFTRISCTSRRNNRLQWMDSTGSTLRANRYRMKVLPSLNQKKQLSRLQSSQKTTRTCAV</sequence>
<feature type="transmembrane region" description="Helical" evidence="10">
    <location>
        <begin position="171"/>
        <end position="189"/>
    </location>
</feature>
<organism evidence="12 13">
    <name type="scientific">Aquatica leii</name>
    <dbReference type="NCBI Taxonomy" id="1421715"/>
    <lineage>
        <taxon>Eukaryota</taxon>
        <taxon>Metazoa</taxon>
        <taxon>Ecdysozoa</taxon>
        <taxon>Arthropoda</taxon>
        <taxon>Hexapoda</taxon>
        <taxon>Insecta</taxon>
        <taxon>Pterygota</taxon>
        <taxon>Neoptera</taxon>
        <taxon>Endopterygota</taxon>
        <taxon>Coleoptera</taxon>
        <taxon>Polyphaga</taxon>
        <taxon>Elateriformia</taxon>
        <taxon>Elateroidea</taxon>
        <taxon>Lampyridae</taxon>
        <taxon>Luciolinae</taxon>
        <taxon>Aquatica</taxon>
    </lineage>
</organism>
<dbReference type="Pfam" id="PF00001">
    <property type="entry name" value="7tm_1"/>
    <property type="match status" value="1"/>
</dbReference>
<evidence type="ECO:0000256" key="10">
    <source>
        <dbReference type="SAM" id="Phobius"/>
    </source>
</evidence>
<evidence type="ECO:0000256" key="5">
    <source>
        <dbReference type="ARBA" id="ARBA00023040"/>
    </source>
</evidence>
<evidence type="ECO:0000259" key="11">
    <source>
        <dbReference type="PROSITE" id="PS50262"/>
    </source>
</evidence>
<dbReference type="Gene3D" id="1.20.1070.10">
    <property type="entry name" value="Rhodopsin 7-helix transmembrane proteins"/>
    <property type="match status" value="1"/>
</dbReference>
<evidence type="ECO:0000313" key="13">
    <source>
        <dbReference type="Proteomes" id="UP001353858"/>
    </source>
</evidence>
<dbReference type="GO" id="GO:0004930">
    <property type="term" value="F:G protein-coupled receptor activity"/>
    <property type="evidence" value="ECO:0007669"/>
    <property type="project" value="UniProtKB-KW"/>
</dbReference>
<comment type="similarity">
    <text evidence="2 9">Belongs to the G-protein coupled receptor 1 family.</text>
</comment>
<reference evidence="13" key="1">
    <citation type="submission" date="2023-01" db="EMBL/GenBank/DDBJ databases">
        <title>Key to firefly adult light organ development and bioluminescence: homeobox transcription factors regulate luciferase expression and transportation to peroxisome.</title>
        <authorList>
            <person name="Fu X."/>
        </authorList>
    </citation>
    <scope>NUCLEOTIDE SEQUENCE [LARGE SCALE GENOMIC DNA]</scope>
</reference>
<proteinExistence type="inferred from homology"/>
<gene>
    <name evidence="12" type="ORF">RN001_002089</name>
</gene>
<dbReference type="PROSITE" id="PS50262">
    <property type="entry name" value="G_PROTEIN_RECEP_F1_2"/>
    <property type="match status" value="1"/>
</dbReference>
<dbReference type="InterPro" id="IPR000276">
    <property type="entry name" value="GPCR_Rhodpsn"/>
</dbReference>
<evidence type="ECO:0000256" key="7">
    <source>
        <dbReference type="ARBA" id="ARBA00023170"/>
    </source>
</evidence>
<comment type="subcellular location">
    <subcellularLocation>
        <location evidence="1">Membrane</location>
        <topology evidence="1">Multi-pass membrane protein</topology>
    </subcellularLocation>
</comment>
<dbReference type="PANTHER" id="PTHR45695:SF15">
    <property type="entry name" value="OPSIN RH2"/>
    <property type="match status" value="1"/>
</dbReference>
<keyword evidence="5 9" id="KW-0297">G-protein coupled receptor</keyword>
<dbReference type="PANTHER" id="PTHR45695">
    <property type="entry name" value="LEUCOKININ RECEPTOR-RELATED"/>
    <property type="match status" value="1"/>
</dbReference>
<keyword evidence="7 9" id="KW-0675">Receptor</keyword>
<feature type="transmembrane region" description="Helical" evidence="10">
    <location>
        <begin position="216"/>
        <end position="235"/>
    </location>
</feature>
<dbReference type="GO" id="GO:0005886">
    <property type="term" value="C:plasma membrane"/>
    <property type="evidence" value="ECO:0007669"/>
    <property type="project" value="TreeGrafter"/>
</dbReference>
<feature type="domain" description="G-protein coupled receptors family 1 profile" evidence="11">
    <location>
        <begin position="1"/>
        <end position="232"/>
    </location>
</feature>